<organism evidence="1">
    <name type="scientific">Prunus dulcis</name>
    <name type="common">Almond</name>
    <name type="synonym">Amygdalus dulcis</name>
    <dbReference type="NCBI Taxonomy" id="3755"/>
    <lineage>
        <taxon>Eukaryota</taxon>
        <taxon>Viridiplantae</taxon>
        <taxon>Streptophyta</taxon>
        <taxon>Embryophyta</taxon>
        <taxon>Tracheophyta</taxon>
        <taxon>Spermatophyta</taxon>
        <taxon>Magnoliopsida</taxon>
        <taxon>eudicotyledons</taxon>
        <taxon>Gunneridae</taxon>
        <taxon>Pentapetalae</taxon>
        <taxon>rosids</taxon>
        <taxon>fabids</taxon>
        <taxon>Rosales</taxon>
        <taxon>Rosaceae</taxon>
        <taxon>Amygdaloideae</taxon>
        <taxon>Amygdaleae</taxon>
        <taxon>Prunus</taxon>
    </lineage>
</organism>
<evidence type="ECO:0000313" key="1">
    <source>
        <dbReference type="EMBL" id="BBH04933.1"/>
    </source>
</evidence>
<protein>
    <submittedName>
        <fullName evidence="1">Uncharacterized protein</fullName>
    </submittedName>
</protein>
<dbReference type="AlphaFoldDB" id="A0A4Y1RML7"/>
<sequence>MKNIRETQQLRLNTATCDSSQVISSGVQTVMRDNHIWGGSSTSSFVSIWYLGMPSALTTWAVMQAFMNINVTIKAEVLFAFWTSNTKAGFVSCVISSEKEVSQGSDATCYIGKHIPRMQPVKS</sequence>
<proteinExistence type="predicted"/>
<gene>
    <name evidence="1" type="ORF">Prudu_016193</name>
</gene>
<accession>A0A4Y1RML7</accession>
<name>A0A4Y1RML7_PRUDU</name>
<dbReference type="EMBL" id="AP019302">
    <property type="protein sequence ID" value="BBH04933.1"/>
    <property type="molecule type" value="Genomic_DNA"/>
</dbReference>
<reference evidence="1" key="1">
    <citation type="journal article" date="2019" name="Science">
        <title>Mutation of a bHLH transcription factor allowed almond domestication.</title>
        <authorList>
            <person name="Sanchez-Perez R."/>
            <person name="Pavan S."/>
            <person name="Mazzeo R."/>
            <person name="Moldovan C."/>
            <person name="Aiese Cigliano R."/>
            <person name="Del Cueto J."/>
            <person name="Ricciardi F."/>
            <person name="Lotti C."/>
            <person name="Ricciardi L."/>
            <person name="Dicenta F."/>
            <person name="Lopez-Marques R.L."/>
            <person name="Lindberg Moller B."/>
        </authorList>
    </citation>
    <scope>NUCLEOTIDE SEQUENCE</scope>
</reference>